<evidence type="ECO:0000256" key="2">
    <source>
        <dbReference type="SAM" id="SignalP"/>
    </source>
</evidence>
<feature type="signal peptide" evidence="2">
    <location>
        <begin position="1"/>
        <end position="31"/>
    </location>
</feature>
<evidence type="ECO:0008006" key="5">
    <source>
        <dbReference type="Google" id="ProtNLM"/>
    </source>
</evidence>
<dbReference type="EMBL" id="BAAAHG010000010">
    <property type="protein sequence ID" value="GAA0909431.1"/>
    <property type="molecule type" value="Genomic_DNA"/>
</dbReference>
<organism evidence="3 4">
    <name type="scientific">Streptomyces thermoalcalitolerans</name>
    <dbReference type="NCBI Taxonomy" id="65605"/>
    <lineage>
        <taxon>Bacteria</taxon>
        <taxon>Bacillati</taxon>
        <taxon>Actinomycetota</taxon>
        <taxon>Actinomycetes</taxon>
        <taxon>Kitasatosporales</taxon>
        <taxon>Streptomycetaceae</taxon>
        <taxon>Streptomyces</taxon>
    </lineage>
</organism>
<evidence type="ECO:0000256" key="1">
    <source>
        <dbReference type="SAM" id="Phobius"/>
    </source>
</evidence>
<keyword evidence="1" id="KW-1133">Transmembrane helix</keyword>
<feature type="transmembrane region" description="Helical" evidence="1">
    <location>
        <begin position="151"/>
        <end position="171"/>
    </location>
</feature>
<keyword evidence="1" id="KW-0472">Membrane</keyword>
<sequence>MRHTQSLLRSGSVAVAAAALTAGLAAGPAAADPGITVSTSGSTVTVTTSTCTQVDGRWGTASLLASGQTDFAQGRQVALTGTRTTQTAAWQSVSPGTYTVAVVCSNNISAGTQTITVTGAVRGTPTISATSAPPRGVAGGLGGSIKDYGPVTLAVGGALVGAAVITTGWVLRRRSKPYRL</sequence>
<proteinExistence type="predicted"/>
<accession>A0ABN1NK56</accession>
<gene>
    <name evidence="3" type="ORF">GCM10009549_17740</name>
</gene>
<feature type="chain" id="PRO_5045632249" description="Secreted protein" evidence="2">
    <location>
        <begin position="32"/>
        <end position="180"/>
    </location>
</feature>
<reference evidence="3 4" key="1">
    <citation type="journal article" date="2019" name="Int. J. Syst. Evol. Microbiol.">
        <title>The Global Catalogue of Microorganisms (GCM) 10K type strain sequencing project: providing services to taxonomists for standard genome sequencing and annotation.</title>
        <authorList>
            <consortium name="The Broad Institute Genomics Platform"/>
            <consortium name="The Broad Institute Genome Sequencing Center for Infectious Disease"/>
            <person name="Wu L."/>
            <person name="Ma J."/>
        </authorList>
    </citation>
    <scope>NUCLEOTIDE SEQUENCE [LARGE SCALE GENOMIC DNA]</scope>
    <source>
        <strain evidence="3 4">JCM 10673</strain>
    </source>
</reference>
<name>A0ABN1NK56_9ACTN</name>
<keyword evidence="1" id="KW-0812">Transmembrane</keyword>
<comment type="caution">
    <text evidence="3">The sequence shown here is derived from an EMBL/GenBank/DDBJ whole genome shotgun (WGS) entry which is preliminary data.</text>
</comment>
<dbReference type="Proteomes" id="UP001501005">
    <property type="component" value="Unassembled WGS sequence"/>
</dbReference>
<keyword evidence="2" id="KW-0732">Signal</keyword>
<evidence type="ECO:0000313" key="4">
    <source>
        <dbReference type="Proteomes" id="UP001501005"/>
    </source>
</evidence>
<protein>
    <recommendedName>
        <fullName evidence="5">Secreted protein</fullName>
    </recommendedName>
</protein>
<dbReference type="RefSeq" id="WP_344048730.1">
    <property type="nucleotide sequence ID" value="NZ_BAAAHG010000010.1"/>
</dbReference>
<keyword evidence="4" id="KW-1185">Reference proteome</keyword>
<evidence type="ECO:0000313" key="3">
    <source>
        <dbReference type="EMBL" id="GAA0909431.1"/>
    </source>
</evidence>